<keyword evidence="3" id="KW-1185">Reference proteome</keyword>
<evidence type="ECO:0000259" key="1">
    <source>
        <dbReference type="PROSITE" id="PS51186"/>
    </source>
</evidence>
<dbReference type="Pfam" id="PF13302">
    <property type="entry name" value="Acetyltransf_3"/>
    <property type="match status" value="1"/>
</dbReference>
<sequence>MFFREIDEDLTLQLMELEDAEELFNLTDSGRTYLREWLPWVDSTTTVDDSRGFIEHTMRGFKEKKSMTLAIRFKGKLVGTASFNNLDWSNKVAYIGYWLGQDYQGNGIMTRVVRELTDYAITDLNFNRIDIRAAYENTKSRSIPERLGFVKEGQIRQAEWLYDHYVDHVVYGMLASEWGN</sequence>
<dbReference type="EMBL" id="CP022437">
    <property type="protein sequence ID" value="ASN03839.1"/>
    <property type="molecule type" value="Genomic_DNA"/>
</dbReference>
<dbReference type="PANTHER" id="PTHR43441:SF12">
    <property type="entry name" value="RIBOSOMAL N-ACETYLTRANSFERASE YDAF-RELATED"/>
    <property type="match status" value="1"/>
</dbReference>
<dbReference type="Gene3D" id="3.40.630.30">
    <property type="match status" value="1"/>
</dbReference>
<dbReference type="GO" id="GO:0008999">
    <property type="term" value="F:protein-N-terminal-alanine acetyltransferase activity"/>
    <property type="evidence" value="ECO:0007669"/>
    <property type="project" value="TreeGrafter"/>
</dbReference>
<dbReference type="OrthoDB" id="9799321at2"/>
<dbReference type="RefSeq" id="WP_089530409.1">
    <property type="nucleotide sequence ID" value="NZ_CP022437.1"/>
</dbReference>
<dbReference type="CDD" id="cd04301">
    <property type="entry name" value="NAT_SF"/>
    <property type="match status" value="1"/>
</dbReference>
<dbReference type="Proteomes" id="UP000204391">
    <property type="component" value="Chromosome"/>
</dbReference>
<gene>
    <name evidence="2" type="ORF">CFK40_01885</name>
</gene>
<dbReference type="InterPro" id="IPR051908">
    <property type="entry name" value="Ribosomal_N-acetyltransferase"/>
</dbReference>
<reference evidence="2 3" key="1">
    <citation type="journal article" date="2003" name="Int. J. Syst. Evol. Microbiol.">
        <title>Virgibacillus carmonensis sp. nov., Virgibacillus necropolis sp. nov. and Virgibacillus picturae sp. nov., three novel species isolated from deteriorated mural paintings, transfer of the species of the genus salibacillus to Virgibacillus, as Virgibacillus marismortui comb. nov. and Virgibacillus salexigens comb. nov., and emended description of the genus Virgibacillus.</title>
        <authorList>
            <person name="Heyrman J."/>
            <person name="Logan N.A."/>
            <person name="Busse H.J."/>
            <person name="Balcaen A."/>
            <person name="Lebbe L."/>
            <person name="Rodriguez-Diaz M."/>
            <person name="Swings J."/>
            <person name="De Vos P."/>
        </authorList>
    </citation>
    <scope>NUCLEOTIDE SEQUENCE [LARGE SCALE GENOMIC DNA]</scope>
    <source>
        <strain evidence="2 3">LMG 19488</strain>
    </source>
</reference>
<protein>
    <submittedName>
        <fullName evidence="2">RimJ/RimL family protein N-acetyltransferase</fullName>
    </submittedName>
</protein>
<evidence type="ECO:0000313" key="3">
    <source>
        <dbReference type="Proteomes" id="UP000204391"/>
    </source>
</evidence>
<dbReference type="InterPro" id="IPR016181">
    <property type="entry name" value="Acyl_CoA_acyltransferase"/>
</dbReference>
<proteinExistence type="predicted"/>
<accession>A0A221M887</accession>
<evidence type="ECO:0000313" key="2">
    <source>
        <dbReference type="EMBL" id="ASN03839.1"/>
    </source>
</evidence>
<organism evidence="2 3">
    <name type="scientific">Virgibacillus necropolis</name>
    <dbReference type="NCBI Taxonomy" id="163877"/>
    <lineage>
        <taxon>Bacteria</taxon>
        <taxon>Bacillati</taxon>
        <taxon>Bacillota</taxon>
        <taxon>Bacilli</taxon>
        <taxon>Bacillales</taxon>
        <taxon>Bacillaceae</taxon>
        <taxon>Virgibacillus</taxon>
    </lineage>
</organism>
<dbReference type="AlphaFoldDB" id="A0A221M887"/>
<dbReference type="KEGG" id="vne:CFK40_01885"/>
<dbReference type="SUPFAM" id="SSF55729">
    <property type="entry name" value="Acyl-CoA N-acyltransferases (Nat)"/>
    <property type="match status" value="1"/>
</dbReference>
<dbReference type="InterPro" id="IPR000182">
    <property type="entry name" value="GNAT_dom"/>
</dbReference>
<keyword evidence="2" id="KW-0808">Transferase</keyword>
<dbReference type="PROSITE" id="PS51186">
    <property type="entry name" value="GNAT"/>
    <property type="match status" value="1"/>
</dbReference>
<dbReference type="GO" id="GO:0005737">
    <property type="term" value="C:cytoplasm"/>
    <property type="evidence" value="ECO:0007669"/>
    <property type="project" value="TreeGrafter"/>
</dbReference>
<name>A0A221M887_9BACI</name>
<feature type="domain" description="N-acetyltransferase" evidence="1">
    <location>
        <begin position="1"/>
        <end position="176"/>
    </location>
</feature>
<dbReference type="PANTHER" id="PTHR43441">
    <property type="entry name" value="RIBOSOMAL-PROTEIN-SERINE ACETYLTRANSFERASE"/>
    <property type="match status" value="1"/>
</dbReference>
<dbReference type="GO" id="GO:1990189">
    <property type="term" value="F:protein N-terminal-serine acetyltransferase activity"/>
    <property type="evidence" value="ECO:0007669"/>
    <property type="project" value="TreeGrafter"/>
</dbReference>